<evidence type="ECO:0000256" key="14">
    <source>
        <dbReference type="RuleBase" id="RU003707"/>
    </source>
</evidence>
<evidence type="ECO:0000256" key="5">
    <source>
        <dbReference type="ARBA" id="ARBA00022963"/>
    </source>
</evidence>
<evidence type="ECO:0000256" key="3">
    <source>
        <dbReference type="ARBA" id="ARBA00008750"/>
    </source>
</evidence>
<dbReference type="Pfam" id="PF00725">
    <property type="entry name" value="3HCDH"/>
    <property type="match status" value="2"/>
</dbReference>
<feature type="domain" description="3-hydroxyacyl-CoA dehydrogenase C-terminal" evidence="15">
    <location>
        <begin position="483"/>
        <end position="575"/>
    </location>
</feature>
<keyword evidence="6" id="KW-0560">Oxidoreductase</keyword>
<comment type="caution">
    <text evidence="17">The sequence shown here is derived from an EMBL/GenBank/DDBJ whole genome shotgun (WGS) entry which is preliminary data.</text>
</comment>
<evidence type="ECO:0000259" key="16">
    <source>
        <dbReference type="Pfam" id="PF02737"/>
    </source>
</evidence>
<dbReference type="FunFam" id="3.40.50.720:FF:000009">
    <property type="entry name" value="Fatty oxidation complex, alpha subunit"/>
    <property type="match status" value="1"/>
</dbReference>
<evidence type="ECO:0000256" key="10">
    <source>
        <dbReference type="ARBA" id="ARBA00023235"/>
    </source>
</evidence>
<dbReference type="GO" id="GO:0003857">
    <property type="term" value="F:(3S)-3-hydroxyacyl-CoA dehydrogenase (NAD+) activity"/>
    <property type="evidence" value="ECO:0007669"/>
    <property type="project" value="UniProtKB-EC"/>
</dbReference>
<proteinExistence type="inferred from homology"/>
<dbReference type="AlphaFoldDB" id="A0A2T3NWE2"/>
<dbReference type="UniPathway" id="UPA00659"/>
<dbReference type="FunFam" id="1.10.1040.50:FF:000006">
    <property type="entry name" value="Peroxisomal bifunctional enzyme"/>
    <property type="match status" value="1"/>
</dbReference>
<dbReference type="InterPro" id="IPR008927">
    <property type="entry name" value="6-PGluconate_DH-like_C_sf"/>
</dbReference>
<dbReference type="Proteomes" id="UP000241771">
    <property type="component" value="Unassembled WGS sequence"/>
</dbReference>
<dbReference type="PROSITE" id="PS00166">
    <property type="entry name" value="ENOYL_COA_HYDRATASE"/>
    <property type="match status" value="1"/>
</dbReference>
<dbReference type="SUPFAM" id="SSF51735">
    <property type="entry name" value="NAD(P)-binding Rossmann-fold domains"/>
    <property type="match status" value="1"/>
</dbReference>
<keyword evidence="5" id="KW-0442">Lipid degradation</keyword>
<name>A0A2T3NWE2_9GAMM</name>
<keyword evidence="12" id="KW-0511">Multifunctional enzyme</keyword>
<dbReference type="InterPro" id="IPR006108">
    <property type="entry name" value="3HC_DH_C"/>
</dbReference>
<dbReference type="GO" id="GO:0070403">
    <property type="term" value="F:NAD+ binding"/>
    <property type="evidence" value="ECO:0007669"/>
    <property type="project" value="InterPro"/>
</dbReference>
<sequence length="702" mass="76791">MMTAEYQVIEGVAVVTVDNPPVNAISQTVRDGIIKGIDRASADPEAQSVLLRCEGKTFMAGADISEFDKPALAPSLPDVVNCIEACPKPVVALIHGYALGGGLEIAMACHYRIAQEGAKLGLTETNLGLIPGAGGTQRLPRLVGVSKALDMITGGKIISSEEALESKLVDKLIGHLPEKSDEPQNMLKVALNYCQKVPQQTPVLRRLSQAPMPHQVAEGVFDEWRTKMHKRKRNLNAVQSAIDAVEASTKQPFDEAIKLERNLFMLLRESQQAKALRHIFFAEKKAGQFNTKSVPSTQKIQKVAVIGAGTMGTGIAMAFSNAGYPVLLLEKSHVALEQGITRIEKMLASSIKREKITAAQADKSRNLITPTTDYQSLQDVDMVIEAVFEDLEVKSQVFAQIHEHCRSDAIIASNTSYLDINVLAMGSPYPENIIGMHFFSPANIMKLVEVIRTDYCSEATLTTAIKVLKHLNKVSVISGVCHGFIGNRMYQSYQREVGLLLLEGASPKQIDQALYNFGMAMGPLSVADMSGLDISYMMRKSLNKEDYDSRAFLVHDRLVESNRKGRKTHSGFYKYDENGKKLGTDPSVLQLIAATASELGFQPREVKDNEIIDRCILALVNEGAHILDEGIAASASDIDVVYVNGYGFPRHLGGPMHYAQASGLDHVAKTIDQFSSSYGDRWWKSAASLRAGSQNGKWEEVV</sequence>
<evidence type="ECO:0000256" key="4">
    <source>
        <dbReference type="ARBA" id="ARBA00022832"/>
    </source>
</evidence>
<protein>
    <submittedName>
        <fullName evidence="17">3-hydroxyacyl-CoA dehydrogenase</fullName>
    </submittedName>
</protein>
<dbReference type="GO" id="GO:0016853">
    <property type="term" value="F:isomerase activity"/>
    <property type="evidence" value="ECO:0007669"/>
    <property type="project" value="UniProtKB-KW"/>
</dbReference>
<feature type="domain" description="3-hydroxyacyl-CoA dehydrogenase C-terminal" evidence="15">
    <location>
        <begin position="611"/>
        <end position="685"/>
    </location>
</feature>
<evidence type="ECO:0000256" key="13">
    <source>
        <dbReference type="ARBA" id="ARBA00049556"/>
    </source>
</evidence>
<dbReference type="SUPFAM" id="SSF48179">
    <property type="entry name" value="6-phosphogluconate dehydrogenase C-terminal domain-like"/>
    <property type="match status" value="2"/>
</dbReference>
<dbReference type="Gene3D" id="3.40.50.720">
    <property type="entry name" value="NAD(P)-binding Rossmann-like Domain"/>
    <property type="match status" value="1"/>
</dbReference>
<keyword evidence="10" id="KW-0413">Isomerase</keyword>
<dbReference type="CDD" id="cd06558">
    <property type="entry name" value="crotonase-like"/>
    <property type="match status" value="1"/>
</dbReference>
<keyword evidence="18" id="KW-1185">Reference proteome</keyword>
<dbReference type="InterPro" id="IPR036291">
    <property type="entry name" value="NAD(P)-bd_dom_sf"/>
</dbReference>
<evidence type="ECO:0000256" key="12">
    <source>
        <dbReference type="ARBA" id="ARBA00023268"/>
    </source>
</evidence>
<dbReference type="Gene3D" id="1.10.1040.50">
    <property type="match status" value="1"/>
</dbReference>
<gene>
    <name evidence="17" type="ORF">C9I98_06900</name>
</gene>
<evidence type="ECO:0000313" key="17">
    <source>
        <dbReference type="EMBL" id="PSW20575.1"/>
    </source>
</evidence>
<evidence type="ECO:0000256" key="11">
    <source>
        <dbReference type="ARBA" id="ARBA00023239"/>
    </source>
</evidence>
<evidence type="ECO:0000256" key="6">
    <source>
        <dbReference type="ARBA" id="ARBA00023002"/>
    </source>
</evidence>
<evidence type="ECO:0000256" key="2">
    <source>
        <dbReference type="ARBA" id="ARBA00005005"/>
    </source>
</evidence>
<feature type="domain" description="3-hydroxyacyl-CoA dehydrogenase NAD binding" evidence="16">
    <location>
        <begin position="302"/>
        <end position="477"/>
    </location>
</feature>
<comment type="catalytic activity">
    <reaction evidence="13">
        <text>a (3S)-3-hydroxyacyl-CoA + NAD(+) = a 3-oxoacyl-CoA + NADH + H(+)</text>
        <dbReference type="Rhea" id="RHEA:22432"/>
        <dbReference type="ChEBI" id="CHEBI:15378"/>
        <dbReference type="ChEBI" id="CHEBI:57318"/>
        <dbReference type="ChEBI" id="CHEBI:57540"/>
        <dbReference type="ChEBI" id="CHEBI:57945"/>
        <dbReference type="ChEBI" id="CHEBI:90726"/>
        <dbReference type="EC" id="1.1.1.35"/>
    </reaction>
</comment>
<comment type="similarity">
    <text evidence="14">Belongs to the enoyl-CoA hydratase/isomerase family.</text>
</comment>
<dbReference type="Pfam" id="PF02737">
    <property type="entry name" value="3HCDH_N"/>
    <property type="match status" value="1"/>
</dbReference>
<comment type="similarity">
    <text evidence="3">In the N-terminal section; belongs to the enoyl-CoA hydratase/isomerase family.</text>
</comment>
<evidence type="ECO:0000313" key="18">
    <source>
        <dbReference type="Proteomes" id="UP000241771"/>
    </source>
</evidence>
<dbReference type="InterPro" id="IPR029045">
    <property type="entry name" value="ClpP/crotonase-like_dom_sf"/>
</dbReference>
<dbReference type="EMBL" id="PYMA01000003">
    <property type="protein sequence ID" value="PSW20575.1"/>
    <property type="molecule type" value="Genomic_DNA"/>
</dbReference>
<keyword evidence="4" id="KW-0276">Fatty acid metabolism</keyword>
<dbReference type="InterPro" id="IPR001753">
    <property type="entry name" value="Enoyl-CoA_hydra/iso"/>
</dbReference>
<keyword evidence="9" id="KW-0576">Peroxisome</keyword>
<organism evidence="17 18">
    <name type="scientific">Photobacterium sanctipauli</name>
    <dbReference type="NCBI Taxonomy" id="1342794"/>
    <lineage>
        <taxon>Bacteria</taxon>
        <taxon>Pseudomonadati</taxon>
        <taxon>Pseudomonadota</taxon>
        <taxon>Gammaproteobacteria</taxon>
        <taxon>Vibrionales</taxon>
        <taxon>Vibrionaceae</taxon>
        <taxon>Photobacterium</taxon>
    </lineage>
</organism>
<dbReference type="GO" id="GO:0006635">
    <property type="term" value="P:fatty acid beta-oxidation"/>
    <property type="evidence" value="ECO:0007669"/>
    <property type="project" value="UniProtKB-UniPathway"/>
</dbReference>
<evidence type="ECO:0000259" key="15">
    <source>
        <dbReference type="Pfam" id="PF00725"/>
    </source>
</evidence>
<accession>A0A2T3NWE2</accession>
<keyword evidence="8" id="KW-0443">Lipid metabolism</keyword>
<dbReference type="GO" id="GO:0004300">
    <property type="term" value="F:enoyl-CoA hydratase activity"/>
    <property type="evidence" value="ECO:0007669"/>
    <property type="project" value="UniProtKB-ARBA"/>
</dbReference>
<dbReference type="InterPro" id="IPR006176">
    <property type="entry name" value="3-OHacyl-CoA_DH_NAD-bd"/>
</dbReference>
<keyword evidence="11" id="KW-0456">Lyase</keyword>
<evidence type="ECO:0000256" key="7">
    <source>
        <dbReference type="ARBA" id="ARBA00023027"/>
    </source>
</evidence>
<reference evidence="17 18" key="1">
    <citation type="submission" date="2018-01" db="EMBL/GenBank/DDBJ databases">
        <title>Whole genome sequencing of Histamine producing bacteria.</title>
        <authorList>
            <person name="Butler K."/>
        </authorList>
    </citation>
    <scope>NUCLEOTIDE SEQUENCE [LARGE SCALE GENOMIC DNA]</scope>
    <source>
        <strain evidence="17 18">DSM 100436</strain>
    </source>
</reference>
<comment type="pathway">
    <text evidence="2">Lipid metabolism; fatty acid beta-oxidation.</text>
</comment>
<dbReference type="SUPFAM" id="SSF52096">
    <property type="entry name" value="ClpP/crotonase"/>
    <property type="match status" value="1"/>
</dbReference>
<dbReference type="PANTHER" id="PTHR23309">
    <property type="entry name" value="3-HYDROXYACYL-COA DEHYROGENASE"/>
    <property type="match status" value="1"/>
</dbReference>
<keyword evidence="7" id="KW-0520">NAD</keyword>
<dbReference type="InterPro" id="IPR018376">
    <property type="entry name" value="Enoyl-CoA_hyd/isom_CS"/>
</dbReference>
<evidence type="ECO:0000256" key="1">
    <source>
        <dbReference type="ARBA" id="ARBA00004275"/>
    </source>
</evidence>
<evidence type="ECO:0000256" key="8">
    <source>
        <dbReference type="ARBA" id="ARBA00023098"/>
    </source>
</evidence>
<dbReference type="Gene3D" id="3.90.226.10">
    <property type="entry name" value="2-enoyl-CoA Hydratase, Chain A, domain 1"/>
    <property type="match status" value="1"/>
</dbReference>
<dbReference type="Pfam" id="PF00378">
    <property type="entry name" value="ECH_1"/>
    <property type="match status" value="1"/>
</dbReference>
<comment type="subcellular location">
    <subcellularLocation>
        <location evidence="1">Peroxisome</location>
    </subcellularLocation>
</comment>
<evidence type="ECO:0000256" key="9">
    <source>
        <dbReference type="ARBA" id="ARBA00023140"/>
    </source>
</evidence>